<keyword evidence="1" id="KW-0732">Signal</keyword>
<accession>A0ABR8Y7K8</accession>
<name>A0ABR8Y7K8_9BACT</name>
<comment type="caution">
    <text evidence="2">The sequence shown here is derived from an EMBL/GenBank/DDBJ whole genome shotgun (WGS) entry which is preliminary data.</text>
</comment>
<proteinExistence type="predicted"/>
<dbReference type="PROSITE" id="PS51257">
    <property type="entry name" value="PROKAR_LIPOPROTEIN"/>
    <property type="match status" value="1"/>
</dbReference>
<keyword evidence="3" id="KW-1185">Reference proteome</keyword>
<feature type="signal peptide" evidence="1">
    <location>
        <begin position="1"/>
        <end position="24"/>
    </location>
</feature>
<evidence type="ECO:0000256" key="1">
    <source>
        <dbReference type="SAM" id="SignalP"/>
    </source>
</evidence>
<evidence type="ECO:0000313" key="2">
    <source>
        <dbReference type="EMBL" id="MBD8040133.1"/>
    </source>
</evidence>
<gene>
    <name evidence="2" type="ORF">H9625_06680</name>
</gene>
<evidence type="ECO:0000313" key="3">
    <source>
        <dbReference type="Proteomes" id="UP000620874"/>
    </source>
</evidence>
<feature type="chain" id="PRO_5045086283" evidence="1">
    <location>
        <begin position="25"/>
        <end position="418"/>
    </location>
</feature>
<dbReference type="Proteomes" id="UP000620874">
    <property type="component" value="Unassembled WGS sequence"/>
</dbReference>
<protein>
    <submittedName>
        <fullName evidence="2">DUF4595 domain-containing protein</fullName>
    </submittedName>
</protein>
<dbReference type="RefSeq" id="WP_191763542.1">
    <property type="nucleotide sequence ID" value="NZ_JACSPP010000015.1"/>
</dbReference>
<sequence>MKKINAIINSFAFLLLAVLMSACNKDGIETIVIEDGQPSLAQMLIGRWNPTGGEMANPSTGEVTEDINISDVPWLDFGENGIGSWGNGGSGTGGSAGESFDWNADEGSGPIIGGGSGYDGEGPSVTFGGERWYIFQLTERILIIYRFYGDYIIIYYYYRVGDYNEPEPEPTPEPGNDCPYQPQFSDNQRIVRIEETGNVAGYRFENVYLYEYDDLGRISSFSYGVNENELYWTWNYQYDAEKVSVALNDASDWCFEGYFNEDGYITRTRNVLDDEDFVWYDYNDEGYLIGGKTMDDYIDVEYDNNWNPLSIHYPNGMIWQYTYTRDDINSYSVDLNKVVCSSGFQLDATQTDFNGFFAQFDFLGHRAPCLVATENTYGTASGMGDVSEFNYEMANGRIDQITRYRGNYIYTYKIIYAN</sequence>
<organism evidence="2 3">
    <name type="scientific">Phocaeicola intestinalis</name>
    <dbReference type="NCBI Taxonomy" id="2762212"/>
    <lineage>
        <taxon>Bacteria</taxon>
        <taxon>Pseudomonadati</taxon>
        <taxon>Bacteroidota</taxon>
        <taxon>Bacteroidia</taxon>
        <taxon>Bacteroidales</taxon>
        <taxon>Bacteroidaceae</taxon>
        <taxon>Phocaeicola</taxon>
    </lineage>
</organism>
<reference evidence="2 3" key="1">
    <citation type="submission" date="2020-08" db="EMBL/GenBank/DDBJ databases">
        <title>A Genomic Blueprint of the Chicken Gut Microbiome.</title>
        <authorList>
            <person name="Gilroy R."/>
            <person name="Ravi A."/>
            <person name="Getino M."/>
            <person name="Pursley I."/>
            <person name="Horton D.L."/>
            <person name="Alikhan N.-F."/>
            <person name="Baker D."/>
            <person name="Gharbi K."/>
            <person name="Hall N."/>
            <person name="Watson M."/>
            <person name="Adriaenssens E.M."/>
            <person name="Foster-Nyarko E."/>
            <person name="Jarju S."/>
            <person name="Secka A."/>
            <person name="Antonio M."/>
            <person name="Oren A."/>
            <person name="Chaudhuri R."/>
            <person name="La Ragione R.M."/>
            <person name="Hildebrand F."/>
            <person name="Pallen M.J."/>
        </authorList>
    </citation>
    <scope>NUCLEOTIDE SEQUENCE [LARGE SCALE GENOMIC DNA]</scope>
    <source>
        <strain evidence="2 3">Sa1CVN1</strain>
    </source>
</reference>
<dbReference type="EMBL" id="JACSPP010000015">
    <property type="protein sequence ID" value="MBD8040133.1"/>
    <property type="molecule type" value="Genomic_DNA"/>
</dbReference>